<evidence type="ECO:0000313" key="4">
    <source>
        <dbReference type="EMBL" id="GHF07394.1"/>
    </source>
</evidence>
<evidence type="ECO:0000313" key="5">
    <source>
        <dbReference type="Proteomes" id="UP000617531"/>
    </source>
</evidence>
<comment type="caution">
    <text evidence="4">The sequence shown here is derived from an EMBL/GenBank/DDBJ whole genome shotgun (WGS) entry which is preliminary data.</text>
</comment>
<organism evidence="4 5">
    <name type="scientific">Pseudolysinimonas yzui</name>
    <dbReference type="NCBI Taxonomy" id="2708254"/>
    <lineage>
        <taxon>Bacteria</taxon>
        <taxon>Bacillati</taxon>
        <taxon>Actinomycetota</taxon>
        <taxon>Actinomycetes</taxon>
        <taxon>Micrococcales</taxon>
        <taxon>Microbacteriaceae</taxon>
        <taxon>Pseudolysinimonas</taxon>
    </lineage>
</organism>
<dbReference type="SMART" id="SM00829">
    <property type="entry name" value="PKS_ER"/>
    <property type="match status" value="1"/>
</dbReference>
<dbReference type="EMBL" id="BNAI01000001">
    <property type="protein sequence ID" value="GHF07394.1"/>
    <property type="molecule type" value="Genomic_DNA"/>
</dbReference>
<dbReference type="AlphaFoldDB" id="A0A8J3GNG9"/>
<dbReference type="Gene3D" id="3.90.180.10">
    <property type="entry name" value="Medium-chain alcohol dehydrogenases, catalytic domain"/>
    <property type="match status" value="1"/>
</dbReference>
<feature type="domain" description="Enoyl reductase (ER)" evidence="3">
    <location>
        <begin position="11"/>
        <end position="316"/>
    </location>
</feature>
<dbReference type="Proteomes" id="UP000617531">
    <property type="component" value="Unassembled WGS sequence"/>
</dbReference>
<dbReference type="RefSeq" id="WP_191281788.1">
    <property type="nucleotide sequence ID" value="NZ_BNAI01000001.1"/>
</dbReference>
<evidence type="ECO:0000256" key="1">
    <source>
        <dbReference type="ARBA" id="ARBA00022857"/>
    </source>
</evidence>
<keyword evidence="1" id="KW-0521">NADP</keyword>
<sequence length="319" mass="32466">MVRAVAATAYGGTEVIEVIDVESRAPESDEVTIAVRAAALNRWDAKQAAGAAGTDPAKLPVRLGSEAAGVITAAGADAVSLEGEQLAVGDEVYGHKLRGAQASELTVKAGLLLRKPAHRSFVEASGLLSNGTTAVHALEAVSVGEGDTLLLHSASGAVGWLVAQLARLRGARVIGTASERNHDELRSLGVEPVSYGEGLLDRVRTLAPDGVDAAIDTVGTDEAVTVSLAVLHDPARLVTIANAQFEAVLAAGGQAIGGGAGADPGTAIRDAARLTLAKFFADDAIGVDVARTFPLEEARAAYELLVTGHAGGKVVLEPR</sequence>
<dbReference type="Gene3D" id="3.40.50.720">
    <property type="entry name" value="NAD(P)-binding Rossmann-like Domain"/>
    <property type="match status" value="1"/>
</dbReference>
<dbReference type="PANTHER" id="PTHR48106">
    <property type="entry name" value="QUINONE OXIDOREDUCTASE PIG3-RELATED"/>
    <property type="match status" value="1"/>
</dbReference>
<dbReference type="GO" id="GO:0003960">
    <property type="term" value="F:quinone reductase (NADPH) activity"/>
    <property type="evidence" value="ECO:0007669"/>
    <property type="project" value="TreeGrafter"/>
</dbReference>
<protein>
    <submittedName>
        <fullName evidence="4">Putative oxidoreductase</fullName>
    </submittedName>
</protein>
<reference evidence="4" key="2">
    <citation type="submission" date="2020-09" db="EMBL/GenBank/DDBJ databases">
        <authorList>
            <person name="Sun Q."/>
            <person name="Zhou Y."/>
        </authorList>
    </citation>
    <scope>NUCLEOTIDE SEQUENCE</scope>
    <source>
        <strain evidence="4">CGMCC 1.16548</strain>
    </source>
</reference>
<dbReference type="InterPro" id="IPR011032">
    <property type="entry name" value="GroES-like_sf"/>
</dbReference>
<dbReference type="SUPFAM" id="SSF51735">
    <property type="entry name" value="NAD(P)-binding Rossmann-fold domains"/>
    <property type="match status" value="1"/>
</dbReference>
<dbReference type="InterPro" id="IPR036291">
    <property type="entry name" value="NAD(P)-bd_dom_sf"/>
</dbReference>
<dbReference type="Pfam" id="PF08240">
    <property type="entry name" value="ADH_N"/>
    <property type="match status" value="1"/>
</dbReference>
<name>A0A8J3GNG9_9MICO</name>
<dbReference type="GO" id="GO:0035925">
    <property type="term" value="F:mRNA 3'-UTR AU-rich region binding"/>
    <property type="evidence" value="ECO:0007669"/>
    <property type="project" value="TreeGrafter"/>
</dbReference>
<evidence type="ECO:0000259" key="3">
    <source>
        <dbReference type="SMART" id="SM00829"/>
    </source>
</evidence>
<dbReference type="GO" id="GO:0070402">
    <property type="term" value="F:NADPH binding"/>
    <property type="evidence" value="ECO:0007669"/>
    <property type="project" value="TreeGrafter"/>
</dbReference>
<gene>
    <name evidence="4" type="ORF">GCM10011600_05060</name>
</gene>
<dbReference type="InterPro" id="IPR020843">
    <property type="entry name" value="ER"/>
</dbReference>
<dbReference type="InterPro" id="IPR013154">
    <property type="entry name" value="ADH-like_N"/>
</dbReference>
<keyword evidence="5" id="KW-1185">Reference proteome</keyword>
<dbReference type="CDD" id="cd05289">
    <property type="entry name" value="MDR_like_2"/>
    <property type="match status" value="1"/>
</dbReference>
<evidence type="ECO:0000256" key="2">
    <source>
        <dbReference type="ARBA" id="ARBA00023002"/>
    </source>
</evidence>
<dbReference type="GO" id="GO:0005829">
    <property type="term" value="C:cytosol"/>
    <property type="evidence" value="ECO:0007669"/>
    <property type="project" value="TreeGrafter"/>
</dbReference>
<dbReference type="SUPFAM" id="SSF50129">
    <property type="entry name" value="GroES-like"/>
    <property type="match status" value="1"/>
</dbReference>
<keyword evidence="2" id="KW-0560">Oxidoreductase</keyword>
<accession>A0A8J3GNG9</accession>
<dbReference type="Pfam" id="PF13602">
    <property type="entry name" value="ADH_zinc_N_2"/>
    <property type="match status" value="1"/>
</dbReference>
<proteinExistence type="predicted"/>
<dbReference type="PANTHER" id="PTHR48106:SF13">
    <property type="entry name" value="QUINONE OXIDOREDUCTASE-RELATED"/>
    <property type="match status" value="1"/>
</dbReference>
<reference evidence="4" key="1">
    <citation type="journal article" date="2014" name="Int. J. Syst. Evol. Microbiol.">
        <title>Complete genome sequence of Corynebacterium casei LMG S-19264T (=DSM 44701T), isolated from a smear-ripened cheese.</title>
        <authorList>
            <consortium name="US DOE Joint Genome Institute (JGI-PGF)"/>
            <person name="Walter F."/>
            <person name="Albersmeier A."/>
            <person name="Kalinowski J."/>
            <person name="Ruckert C."/>
        </authorList>
    </citation>
    <scope>NUCLEOTIDE SEQUENCE</scope>
    <source>
        <strain evidence="4">CGMCC 1.16548</strain>
    </source>
</reference>